<protein>
    <submittedName>
        <fullName evidence="2">Lipase</fullName>
    </submittedName>
</protein>
<dbReference type="OrthoDB" id="335816at2"/>
<gene>
    <name evidence="2" type="ORF">A0128_10875</name>
</gene>
<evidence type="ECO:0000256" key="1">
    <source>
        <dbReference type="SAM" id="Phobius"/>
    </source>
</evidence>
<proteinExistence type="predicted"/>
<feature type="transmembrane region" description="Helical" evidence="1">
    <location>
        <begin position="7"/>
        <end position="29"/>
    </location>
</feature>
<dbReference type="KEGG" id="laj:A0128_10875"/>
<dbReference type="EMBL" id="CP015217">
    <property type="protein sequence ID" value="AOP36032.1"/>
    <property type="molecule type" value="Genomic_DNA"/>
</dbReference>
<organism evidence="2 3">
    <name type="scientific">Leptospira tipperaryensis</name>
    <dbReference type="NCBI Taxonomy" id="2564040"/>
    <lineage>
        <taxon>Bacteria</taxon>
        <taxon>Pseudomonadati</taxon>
        <taxon>Spirochaetota</taxon>
        <taxon>Spirochaetia</taxon>
        <taxon>Leptospirales</taxon>
        <taxon>Leptospiraceae</taxon>
        <taxon>Leptospira</taxon>
    </lineage>
</organism>
<dbReference type="RefSeq" id="WP_069609245.1">
    <property type="nucleotide sequence ID" value="NZ_CP015217.1"/>
</dbReference>
<dbReference type="AlphaFoldDB" id="A0A1D7V2H3"/>
<dbReference type="SUPFAM" id="SSF52266">
    <property type="entry name" value="SGNH hydrolase"/>
    <property type="match status" value="1"/>
</dbReference>
<keyword evidence="3" id="KW-1185">Reference proteome</keyword>
<accession>A0A1D7V2H3</accession>
<sequence length="449" mass="51184">MKGSFSLAGRVLAFFVIIFLGTEILLNVLQAPSLQYYRDQKVLHRYNPIYYVDLAPNKDIYIRHFAGKWEGRFRTNSLGMRGLEEPDPEKSKLACLGDSLVMGFGVGDEDTFCNQLNGIELRGGPRQSMNLAVDAYGSLGAVRRLKDMAPKLKNLKEVLFFVSANDFTIPEELRAKGMLSDDEVDEIRDKDPSFNRNFQIQFELSRASYTLQALKLALEQLKVQYAFTSFKLRTEWNSTGLSSESTPDQTPVRYMKYSFFRTSPKENCAPDSSLETLEKKNVVVVVPTPGTMSQEEYKKQFCPEAIPDYFSCQDGEPALNSLEPLPKITQRAYDEMIEYTRSQGIRLIVVLMPIQVEEIFCRNQGKYHPLENYALRAAGYFEKRGVPTLKLRRETSEMCGEVIDTPRGKKFSGIRDYFIPEDGHLTVPGNNWAKRAVVKQLKELEKNAL</sequence>
<keyword evidence="1" id="KW-0812">Transmembrane</keyword>
<reference evidence="2 3" key="1">
    <citation type="submission" date="2016-04" db="EMBL/GenBank/DDBJ databases">
        <title>Complete genome seqeunce of Leptospira alstonii serovar Room22.</title>
        <authorList>
            <person name="Nally J.E."/>
            <person name="Bayles D.O."/>
            <person name="Hurley D."/>
            <person name="Fanning S."/>
            <person name="McMahon B.J."/>
            <person name="Arent Z."/>
        </authorList>
    </citation>
    <scope>NUCLEOTIDE SEQUENCE [LARGE SCALE GENOMIC DNA]</scope>
    <source>
        <strain evidence="2 3">GWTS #1</strain>
    </source>
</reference>
<dbReference type="Proteomes" id="UP000094197">
    <property type="component" value="Chromosome 1"/>
</dbReference>
<keyword evidence="1" id="KW-1133">Transmembrane helix</keyword>
<keyword evidence="1" id="KW-0472">Membrane</keyword>
<dbReference type="NCBIfam" id="NF047475">
    <property type="entry name" value="GDSL_LA_2490"/>
    <property type="match status" value="1"/>
</dbReference>
<evidence type="ECO:0000313" key="2">
    <source>
        <dbReference type="EMBL" id="AOP36032.1"/>
    </source>
</evidence>
<evidence type="ECO:0000313" key="3">
    <source>
        <dbReference type="Proteomes" id="UP000094197"/>
    </source>
</evidence>
<name>A0A1D7V2H3_9LEPT</name>